<accession>A0A165YRY9</accession>
<dbReference type="OrthoDB" id="9988524at2759"/>
<organism evidence="1 2">
    <name type="scientific">Athelia psychrophila</name>
    <dbReference type="NCBI Taxonomy" id="1759441"/>
    <lineage>
        <taxon>Eukaryota</taxon>
        <taxon>Fungi</taxon>
        <taxon>Dikarya</taxon>
        <taxon>Basidiomycota</taxon>
        <taxon>Agaricomycotina</taxon>
        <taxon>Agaricomycetes</taxon>
        <taxon>Agaricomycetidae</taxon>
        <taxon>Atheliales</taxon>
        <taxon>Atheliaceae</taxon>
        <taxon>Athelia</taxon>
    </lineage>
</organism>
<keyword evidence="2" id="KW-1185">Reference proteome</keyword>
<protein>
    <submittedName>
        <fullName evidence="1">Uncharacterized protein</fullName>
    </submittedName>
</protein>
<reference evidence="1 2" key="1">
    <citation type="journal article" date="2016" name="Mol. Biol. Evol.">
        <title>Comparative Genomics of Early-Diverging Mushroom-Forming Fungi Provides Insights into the Origins of Lignocellulose Decay Capabilities.</title>
        <authorList>
            <person name="Nagy L.G."/>
            <person name="Riley R."/>
            <person name="Tritt A."/>
            <person name="Adam C."/>
            <person name="Daum C."/>
            <person name="Floudas D."/>
            <person name="Sun H."/>
            <person name="Yadav J.S."/>
            <person name="Pangilinan J."/>
            <person name="Larsson K.H."/>
            <person name="Matsuura K."/>
            <person name="Barry K."/>
            <person name="Labutti K."/>
            <person name="Kuo R."/>
            <person name="Ohm R.A."/>
            <person name="Bhattacharya S.S."/>
            <person name="Shirouzu T."/>
            <person name="Yoshinaga Y."/>
            <person name="Martin F.M."/>
            <person name="Grigoriev I.V."/>
            <person name="Hibbett D.S."/>
        </authorList>
    </citation>
    <scope>NUCLEOTIDE SEQUENCE [LARGE SCALE GENOMIC DNA]</scope>
    <source>
        <strain evidence="1 2">CBS 109695</strain>
    </source>
</reference>
<dbReference type="EMBL" id="KV417691">
    <property type="protein sequence ID" value="KZP09854.1"/>
    <property type="molecule type" value="Genomic_DNA"/>
</dbReference>
<evidence type="ECO:0000313" key="1">
    <source>
        <dbReference type="EMBL" id="KZP09854.1"/>
    </source>
</evidence>
<sequence>MAVRNTTKHRFLTRTNWARVSHKCYSHSPVPVIPLPTPGKLRPTNKLIALPNYARSSHKTVGAFKQKALLDDVEGPIAIVARLKRTFAYAHDPLAGRFCGSVVTQYCICKTEDGRRVDELEPAPPFIIIRVIWQTVCID</sequence>
<dbReference type="Proteomes" id="UP000076532">
    <property type="component" value="Unassembled WGS sequence"/>
</dbReference>
<name>A0A165YRY9_9AGAM</name>
<evidence type="ECO:0000313" key="2">
    <source>
        <dbReference type="Proteomes" id="UP000076532"/>
    </source>
</evidence>
<proteinExistence type="predicted"/>
<gene>
    <name evidence="1" type="ORF">FIBSPDRAFT_1051658</name>
</gene>
<dbReference type="AlphaFoldDB" id="A0A165YRY9"/>